<gene>
    <name evidence="1" type="ORF">H8L67_00030</name>
</gene>
<proteinExistence type="predicted"/>
<name>A0ABX8WPV5_9GAMM</name>
<evidence type="ECO:0000313" key="2">
    <source>
        <dbReference type="Proteomes" id="UP000824755"/>
    </source>
</evidence>
<dbReference type="RefSeq" id="WP_220379774.1">
    <property type="nucleotide sequence ID" value="NZ_CP080544.1"/>
</dbReference>
<evidence type="ECO:0000313" key="1">
    <source>
        <dbReference type="EMBL" id="QYR52954.1"/>
    </source>
</evidence>
<keyword evidence="2" id="KW-1185">Reference proteome</keyword>
<reference evidence="1 2" key="1">
    <citation type="submission" date="2021-08" db="EMBL/GenBank/DDBJ databases">
        <title>Lysobacter sp. strain CJ11 Genome sequencing and assembly.</title>
        <authorList>
            <person name="Kim I."/>
        </authorList>
    </citation>
    <scope>NUCLEOTIDE SEQUENCE [LARGE SCALE GENOMIC DNA]</scope>
    <source>
        <strain evidence="1 2">CJ11</strain>
    </source>
</reference>
<dbReference type="EMBL" id="CP080544">
    <property type="protein sequence ID" value="QYR52954.1"/>
    <property type="molecule type" value="Genomic_DNA"/>
</dbReference>
<accession>A0ABX8WPV5</accession>
<sequence>MEQDVTIQFRPDFAVIVCDHVFSGASPVLLVVRDEETSWQFLCGSDVDADDCHSVGVGHLIAHDASLSQMAALPAGFCAERESASMSWSITSLDA</sequence>
<organism evidence="1 2">
    <name type="scientific">Lysobacter soyae</name>
    <dbReference type="NCBI Taxonomy" id="2764185"/>
    <lineage>
        <taxon>Bacteria</taxon>
        <taxon>Pseudomonadati</taxon>
        <taxon>Pseudomonadota</taxon>
        <taxon>Gammaproteobacteria</taxon>
        <taxon>Lysobacterales</taxon>
        <taxon>Lysobacteraceae</taxon>
        <taxon>Lysobacter</taxon>
    </lineage>
</organism>
<protein>
    <submittedName>
        <fullName evidence="1">Uncharacterized protein</fullName>
    </submittedName>
</protein>
<dbReference type="Proteomes" id="UP000824755">
    <property type="component" value="Chromosome"/>
</dbReference>